<proteinExistence type="predicted"/>
<protein>
    <submittedName>
        <fullName evidence="3">ABC transporter ATPase</fullName>
    </submittedName>
</protein>
<dbReference type="STRING" id="330734.ABA45_02820"/>
<keyword evidence="1" id="KW-0732">Signal</keyword>
<evidence type="ECO:0000313" key="4">
    <source>
        <dbReference type="Proteomes" id="UP000036406"/>
    </source>
</evidence>
<accession>A0A0H4I1H7</accession>
<dbReference type="AlphaFoldDB" id="A0A0H4I1H7"/>
<feature type="chain" id="PRO_5005206099" evidence="1">
    <location>
        <begin position="28"/>
        <end position="208"/>
    </location>
</feature>
<sequence>MAKHLTASLLMFSLIGTSAISATSVHAGMYRYTDENGQVVIGSSVPQEATQRGYDILNNNGRVVTIIAPAPTEQELAERSAEQQRQDALDVQREQDRKLLKRFSHPDQARSAMNRKVRELEGLIRLKKGNITVISGQLNAEQSRAADLERSGRQIPEATLEKMRRLETQILDIEQEIKTQTQHIQTQQDIYEIDIRRLQQLTDKKKED</sequence>
<keyword evidence="4" id="KW-1185">Reference proteome</keyword>
<dbReference type="Proteomes" id="UP000036406">
    <property type="component" value="Chromosome"/>
</dbReference>
<dbReference type="KEGG" id="mpq:ABA45_02820"/>
<evidence type="ECO:0000313" key="3">
    <source>
        <dbReference type="EMBL" id="AKO51485.1"/>
    </source>
</evidence>
<evidence type="ECO:0000256" key="1">
    <source>
        <dbReference type="SAM" id="SignalP"/>
    </source>
</evidence>
<organism evidence="3 4">
    <name type="scientific">Marinobacter psychrophilus</name>
    <dbReference type="NCBI Taxonomy" id="330734"/>
    <lineage>
        <taxon>Bacteria</taxon>
        <taxon>Pseudomonadati</taxon>
        <taxon>Pseudomonadota</taxon>
        <taxon>Gammaproteobacteria</taxon>
        <taxon>Pseudomonadales</taxon>
        <taxon>Marinobacteraceae</taxon>
        <taxon>Marinobacter</taxon>
    </lineage>
</organism>
<feature type="signal peptide" evidence="1">
    <location>
        <begin position="1"/>
        <end position="27"/>
    </location>
</feature>
<dbReference type="Pfam" id="PF13511">
    <property type="entry name" value="DUF4124"/>
    <property type="match status" value="1"/>
</dbReference>
<dbReference type="InterPro" id="IPR025392">
    <property type="entry name" value="DUF4124"/>
</dbReference>
<dbReference type="PATRIC" id="fig|330734.3.peg.630"/>
<reference evidence="3 4" key="1">
    <citation type="submission" date="2015-05" db="EMBL/GenBank/DDBJ databases">
        <title>Complete genome of Marinobacter psychrophilus strain 20041T isolated from sea-ice of the Canadian Basin.</title>
        <authorList>
            <person name="Song L."/>
            <person name="Ren L."/>
            <person name="Yu Y."/>
            <person name="Wang X."/>
        </authorList>
    </citation>
    <scope>NUCLEOTIDE SEQUENCE [LARGE SCALE GENOMIC DNA]</scope>
    <source>
        <strain evidence="3 4">20041</strain>
    </source>
</reference>
<name>A0A0H4I1H7_9GAMM</name>
<evidence type="ECO:0000259" key="2">
    <source>
        <dbReference type="Pfam" id="PF13511"/>
    </source>
</evidence>
<dbReference type="EMBL" id="CP011494">
    <property type="protein sequence ID" value="AKO51485.1"/>
    <property type="molecule type" value="Genomic_DNA"/>
</dbReference>
<dbReference type="RefSeq" id="WP_048384259.1">
    <property type="nucleotide sequence ID" value="NZ_CP011494.1"/>
</dbReference>
<feature type="domain" description="DUF4124" evidence="2">
    <location>
        <begin position="19"/>
        <end position="80"/>
    </location>
</feature>
<gene>
    <name evidence="3" type="ORF">ABA45_02820</name>
</gene>